<feature type="compositionally biased region" description="Acidic residues" evidence="1">
    <location>
        <begin position="772"/>
        <end position="783"/>
    </location>
</feature>
<evidence type="ECO:0000259" key="3">
    <source>
        <dbReference type="Pfam" id="PF25800"/>
    </source>
</evidence>
<feature type="transmembrane region" description="Helical" evidence="2">
    <location>
        <begin position="526"/>
        <end position="544"/>
    </location>
</feature>
<feature type="region of interest" description="Disordered" evidence="1">
    <location>
        <begin position="399"/>
        <end position="508"/>
    </location>
</feature>
<protein>
    <submittedName>
        <fullName evidence="4">Peptigoglycan-binding protein LysM</fullName>
    </submittedName>
</protein>
<dbReference type="RefSeq" id="WP_228233670.1">
    <property type="nucleotide sequence ID" value="NZ_JAJGNA010000007.1"/>
</dbReference>
<dbReference type="NCBIfam" id="TIGR03505">
    <property type="entry name" value="FimV_core"/>
    <property type="match status" value="1"/>
</dbReference>
<organism evidence="4 5">
    <name type="scientific">Alloalcanivorax marinus</name>
    <dbReference type="NCBI Taxonomy" id="1177169"/>
    <lineage>
        <taxon>Bacteria</taxon>
        <taxon>Pseudomonadati</taxon>
        <taxon>Pseudomonadota</taxon>
        <taxon>Gammaproteobacteria</taxon>
        <taxon>Oceanospirillales</taxon>
        <taxon>Alcanivoracaceae</taxon>
        <taxon>Alloalcanivorax</taxon>
    </lineage>
</organism>
<dbReference type="InterPro" id="IPR057840">
    <property type="entry name" value="FimV_N"/>
</dbReference>
<dbReference type="InterPro" id="IPR018392">
    <property type="entry name" value="LysM"/>
</dbReference>
<gene>
    <name evidence="4" type="ORF">LL252_07785</name>
</gene>
<dbReference type="EMBL" id="JAJGNA010000007">
    <property type="protein sequence ID" value="MCC4308473.1"/>
    <property type="molecule type" value="Genomic_DNA"/>
</dbReference>
<dbReference type="InterPro" id="IPR036779">
    <property type="entry name" value="LysM_dom_sf"/>
</dbReference>
<name>A0A9Q3UP09_9GAMM</name>
<evidence type="ECO:0000313" key="5">
    <source>
        <dbReference type="Proteomes" id="UP001108027"/>
    </source>
</evidence>
<keyword evidence="2" id="KW-0472">Membrane</keyword>
<feature type="compositionally biased region" description="Acidic residues" evidence="1">
    <location>
        <begin position="958"/>
        <end position="974"/>
    </location>
</feature>
<dbReference type="Pfam" id="PF25800">
    <property type="entry name" value="FimV_N"/>
    <property type="match status" value="1"/>
</dbReference>
<evidence type="ECO:0000256" key="2">
    <source>
        <dbReference type="SAM" id="Phobius"/>
    </source>
</evidence>
<sequence length="1025" mass="109856">MSAALGVGEYQLNSYLNEPLDMTVQLQDLGDLSREQILVELASQEQFDAAGVERSYFLNDLEFQVTLDGDTGQLRITSEQPVREPYLDFLVEFLWPTGRLMREYTVLLDPPSYADRGTPVSPARSEAPPRAAERPQPAPSRARTTPPPAPQPSRSAQQSPDRERPPQPAAARRPEPAPVAPTSSSTAASATPDTYRVRASDTLWRIADRTRPGTDVSVQQMMLAIQESNPDAFIDDNVNLVREGAVLRLPDGDQVRRLSNRDALARVATQNQEWQRLRQQRAGTPEPAPVDATGRDTASAPRDGAGGDGRVTLVTPDSTDGVQDGDGTGSQGGGQANTAALQNELAIRDENLDSLRRENDELRSRIGDLDAQVSTSQRLLELRNEKIAALQEELRRLGEEQGADIDPRLLEQPATPMPVEPDGGIGDGAVGPNGETAGTDDPTAPANGGGEEAASDTDTDTDARPAVADQAGANRATPNQAGGADAASGEPNASDVTPAADRGADTGAGEQGGFLDSLIDTVMNNLLYIGVALLVLLLLLLLAVRRRRDGGDGGDDDRAPLSDDDDGGFDESPLMAERDEPEADRTAALQEDLDDDTMDPMERADVYVAYGQYPQAVDFLRHEINQAPERADLKIRLLELLREMNDDSGFKQQAAMFAGTSVAVDAAIKRLGGDPGEAFDGDDQAFAAIADDPEEDGEPEEELSLDDLELDLASDLSDSDESTLGGQSYGDPAYAARPADDDEDTLELEDFDFQLDDEPVRDPAVADRGPPLEEETLDLEDLDFSSTGGEAPATNVESESPYTAEAASVDGEDESFEFSLEDDQDLSFTEEELTALDGADGQARETVSDDDLGDLELDDLDVDLGEADRDETTLGGLTLDEDRPRTDVDELDLSLDDLNLSDDDAPEDRAGDTTLAFNEDDAPASDELEDLSLELDDAPAAPEPATPVPDDTVAGGPGEDDDMLGDDDDFDFLGETDENATKLDLARAYIDMGDAEGARDILNEVLSEGSEEQQGEARELLSRVS</sequence>
<feature type="compositionally biased region" description="Acidic residues" evidence="1">
    <location>
        <begin position="810"/>
        <end position="834"/>
    </location>
</feature>
<comment type="caution">
    <text evidence="4">The sequence shown here is derived from an EMBL/GenBank/DDBJ whole genome shotgun (WGS) entry which is preliminary data.</text>
</comment>
<feature type="compositionally biased region" description="Basic and acidic residues" evidence="1">
    <location>
        <begin position="399"/>
        <end position="409"/>
    </location>
</feature>
<feature type="compositionally biased region" description="Acidic residues" evidence="1">
    <location>
        <begin position="740"/>
        <end position="757"/>
    </location>
</feature>
<dbReference type="AlphaFoldDB" id="A0A9Q3UP09"/>
<evidence type="ECO:0000313" key="4">
    <source>
        <dbReference type="EMBL" id="MCC4308473.1"/>
    </source>
</evidence>
<feature type="compositionally biased region" description="Basic and acidic residues" evidence="1">
    <location>
        <begin position="1015"/>
        <end position="1025"/>
    </location>
</feature>
<feature type="compositionally biased region" description="Acidic residues" evidence="1">
    <location>
        <begin position="889"/>
        <end position="906"/>
    </location>
</feature>
<dbReference type="InterPro" id="IPR020012">
    <property type="entry name" value="LysM_FimV"/>
</dbReference>
<keyword evidence="5" id="KW-1185">Reference proteome</keyword>
<feature type="compositionally biased region" description="Low complexity" evidence="1">
    <location>
        <begin position="121"/>
        <end position="130"/>
    </location>
</feature>
<feature type="region of interest" description="Disordered" evidence="1">
    <location>
        <begin position="110"/>
        <end position="194"/>
    </location>
</feature>
<dbReference type="CDD" id="cd00118">
    <property type="entry name" value="LysM"/>
    <property type="match status" value="1"/>
</dbReference>
<feature type="region of interest" description="Disordered" evidence="1">
    <location>
        <begin position="271"/>
        <end position="336"/>
    </location>
</feature>
<feature type="compositionally biased region" description="Acidic residues" evidence="1">
    <location>
        <begin position="848"/>
        <end position="865"/>
    </location>
</feature>
<feature type="region of interest" description="Disordered" evidence="1">
    <location>
        <begin position="549"/>
        <end position="584"/>
    </location>
</feature>
<dbReference type="InterPro" id="IPR020011">
    <property type="entry name" value="FimV_C"/>
</dbReference>
<feature type="compositionally biased region" description="Low complexity" evidence="1">
    <location>
        <begin position="180"/>
        <end position="194"/>
    </location>
</feature>
<evidence type="ECO:0000256" key="1">
    <source>
        <dbReference type="SAM" id="MobiDB-lite"/>
    </source>
</evidence>
<proteinExistence type="predicted"/>
<feature type="compositionally biased region" description="Gly residues" evidence="1">
    <location>
        <begin position="324"/>
        <end position="335"/>
    </location>
</feature>
<dbReference type="Gene3D" id="1.20.58.2200">
    <property type="match status" value="1"/>
</dbReference>
<feature type="compositionally biased region" description="Acidic residues" evidence="1">
    <location>
        <begin position="710"/>
        <end position="721"/>
    </location>
</feature>
<dbReference type="Gene3D" id="3.10.350.10">
    <property type="entry name" value="LysM domain"/>
    <property type="match status" value="1"/>
</dbReference>
<dbReference type="NCBIfam" id="TIGR03504">
    <property type="entry name" value="FimV_Cterm"/>
    <property type="match status" value="1"/>
</dbReference>
<accession>A0A9Q3UP09</accession>
<dbReference type="InterPro" id="IPR038440">
    <property type="entry name" value="FimV_C_sf"/>
</dbReference>
<feature type="compositionally biased region" description="Acidic residues" evidence="1">
    <location>
        <begin position="918"/>
        <end position="937"/>
    </location>
</feature>
<keyword evidence="2" id="KW-1133">Transmembrane helix</keyword>
<feature type="region of interest" description="Disordered" evidence="1">
    <location>
        <begin position="1006"/>
        <end position="1025"/>
    </location>
</feature>
<feature type="domain" description="FimV N-terminal" evidence="3">
    <location>
        <begin position="5"/>
        <end position="111"/>
    </location>
</feature>
<keyword evidence="2" id="KW-0812">Transmembrane</keyword>
<feature type="region of interest" description="Disordered" evidence="1">
    <location>
        <begin position="710"/>
        <end position="974"/>
    </location>
</feature>
<reference evidence="4" key="1">
    <citation type="submission" date="2021-10" db="EMBL/GenBank/DDBJ databases">
        <title>The diversity and Nitrogen Metabolism of Culturable Nitrate-Utilizing Bacteria Within the Oxygen Minimum Zone of the Changjiang (Yangtze River)Estuary.</title>
        <authorList>
            <person name="Zhang D."/>
            <person name="Zheng J."/>
            <person name="Liu S."/>
            <person name="He W."/>
        </authorList>
    </citation>
    <scope>NUCLEOTIDE SEQUENCE</scope>
    <source>
        <strain evidence="4">FXH-223</strain>
    </source>
</reference>
<dbReference type="Proteomes" id="UP001108027">
    <property type="component" value="Unassembled WGS sequence"/>
</dbReference>